<dbReference type="PRINTS" id="PR01436">
    <property type="entry name" value="NADHDHGNASE2"/>
</dbReference>
<feature type="transmembrane region" description="Helical" evidence="18">
    <location>
        <begin position="172"/>
        <end position="205"/>
    </location>
</feature>
<evidence type="ECO:0000256" key="15">
    <source>
        <dbReference type="ARBA" id="ARBA00023128"/>
    </source>
</evidence>
<protein>
    <recommendedName>
        <fullName evidence="5 18">NADH-ubiquinone oxidoreductase chain 2</fullName>
        <ecNumber evidence="4 18">7.1.1.2</ecNumber>
    </recommendedName>
</protein>
<evidence type="ECO:0000256" key="1">
    <source>
        <dbReference type="ARBA" id="ARBA00003257"/>
    </source>
</evidence>
<evidence type="ECO:0000256" key="12">
    <source>
        <dbReference type="ARBA" id="ARBA00022989"/>
    </source>
</evidence>
<evidence type="ECO:0000256" key="7">
    <source>
        <dbReference type="ARBA" id="ARBA00022660"/>
    </source>
</evidence>
<dbReference type="InterPro" id="IPR003917">
    <property type="entry name" value="NADH_UbQ_OxRdtase_chain2"/>
</dbReference>
<evidence type="ECO:0000256" key="5">
    <source>
        <dbReference type="ARBA" id="ARBA00021008"/>
    </source>
</evidence>
<dbReference type="PANTHER" id="PTHR46552">
    <property type="entry name" value="NADH-UBIQUINONE OXIDOREDUCTASE CHAIN 2"/>
    <property type="match status" value="1"/>
</dbReference>
<comment type="subcellular location">
    <subcellularLocation>
        <location evidence="2 18">Mitochondrion inner membrane</location>
        <topology evidence="2 18">Multi-pass membrane protein</topology>
    </subcellularLocation>
</comment>
<keyword evidence="14 18" id="KW-0830">Ubiquinone</keyword>
<dbReference type="GO" id="GO:0008137">
    <property type="term" value="F:NADH dehydrogenase (ubiquinone) activity"/>
    <property type="evidence" value="ECO:0007669"/>
    <property type="project" value="UniProtKB-EC"/>
</dbReference>
<evidence type="ECO:0000256" key="8">
    <source>
        <dbReference type="ARBA" id="ARBA00022692"/>
    </source>
</evidence>
<evidence type="ECO:0000259" key="19">
    <source>
        <dbReference type="Pfam" id="PF00361"/>
    </source>
</evidence>
<dbReference type="GeneID" id="74841685"/>
<comment type="function">
    <text evidence="1">Core subunit of the mitochondrial membrane respiratory chain NADH dehydrogenase (Complex I) that is believed to belong to the minimal assembly required for catalysis. Complex I functions in the transfer of electrons from NADH to the respiratory chain. The immediate electron acceptor for the enzyme is believed to be ubiquinone.</text>
</comment>
<dbReference type="EMBL" id="ON457601">
    <property type="protein sequence ID" value="UVF28950.1"/>
    <property type="molecule type" value="Genomic_DNA"/>
</dbReference>
<dbReference type="Pfam" id="PF00361">
    <property type="entry name" value="Proton_antipo_M"/>
    <property type="match status" value="2"/>
</dbReference>
<gene>
    <name evidence="20" type="primary">ND2</name>
</gene>
<feature type="transmembrane region" description="Helical" evidence="18">
    <location>
        <begin position="59"/>
        <end position="79"/>
    </location>
</feature>
<keyword evidence="7 18" id="KW-0679">Respiratory chain</keyword>
<evidence type="ECO:0000256" key="14">
    <source>
        <dbReference type="ARBA" id="ARBA00023075"/>
    </source>
</evidence>
<organism evidence="20">
    <name type="scientific">Atkinsoniella zizhongi</name>
    <dbReference type="NCBI Taxonomy" id="2971512"/>
    <lineage>
        <taxon>Eukaryota</taxon>
        <taxon>Metazoa</taxon>
        <taxon>Ecdysozoa</taxon>
        <taxon>Arthropoda</taxon>
        <taxon>Hexapoda</taxon>
        <taxon>Insecta</taxon>
        <taxon>Pterygota</taxon>
        <taxon>Neoptera</taxon>
        <taxon>Paraneoptera</taxon>
        <taxon>Hemiptera</taxon>
        <taxon>Auchenorrhyncha</taxon>
        <taxon>Membracoidea</taxon>
        <taxon>Cicadellidae</taxon>
        <taxon>Cicadellinae</taxon>
        <taxon>Cicadellini</taxon>
        <taxon>Atkinsoniella</taxon>
    </lineage>
</organism>
<keyword evidence="8 18" id="KW-0812">Transmembrane</keyword>
<evidence type="ECO:0000256" key="4">
    <source>
        <dbReference type="ARBA" id="ARBA00012944"/>
    </source>
</evidence>
<dbReference type="EC" id="7.1.1.2" evidence="4 18"/>
<dbReference type="CTD" id="4536"/>
<dbReference type="GO" id="GO:0005743">
    <property type="term" value="C:mitochondrial inner membrane"/>
    <property type="evidence" value="ECO:0007669"/>
    <property type="project" value="UniProtKB-SubCell"/>
</dbReference>
<keyword evidence="12 18" id="KW-1133">Transmembrane helix</keyword>
<evidence type="ECO:0000256" key="9">
    <source>
        <dbReference type="ARBA" id="ARBA00022792"/>
    </source>
</evidence>
<feature type="domain" description="NADH:quinone oxidoreductase/Mrp antiporter transmembrane" evidence="19">
    <location>
        <begin position="24"/>
        <end position="78"/>
    </location>
</feature>
<name>A0A976U5V6_9HEMI</name>
<reference evidence="20" key="1">
    <citation type="journal article" date="2022" name="PeerJ">
        <title>Description and complete mitochondrial genome of Atkinsoniella zizhongi sp. nov. (Hemiptera: Cicadellidae: Cicadellinae) from China and its phylogenetic implications.</title>
        <authorList>
            <person name="Jiang Y."/>
            <person name="Li H.X."/>
            <person name="Yu X.F."/>
            <person name="Yang M.F."/>
        </authorList>
    </citation>
    <scope>NUCLEOTIDE SEQUENCE</scope>
</reference>
<keyword evidence="15 18" id="KW-0496">Mitochondrion</keyword>
<feature type="domain" description="NADH:quinone oxidoreductase/Mrp antiporter transmembrane" evidence="19">
    <location>
        <begin position="81"/>
        <end position="271"/>
    </location>
</feature>
<feature type="transmembrane region" description="Helical" evidence="18">
    <location>
        <begin position="9"/>
        <end position="29"/>
    </location>
</feature>
<sequence length="323" mass="37318">MIFNSTKMLYYTTMIIGVMICVSSNNWMMMWSGLEISLMSFLGIMPSKNSLSSESMMKYFIIQGTSSAILIMGIMFMLMEIELSSYIMVVSIMLKIGMAPFHNWVLSVIDGLSYECVFVLLTMIKVPPLMILSYMNMTIWVTIIISLVVGATMGINQNSMRKMLGYSSIYNLGYLCACISEVSIWVIYMLIYSFMLIGIITYIKQMNVFYFNQVMINEFDLKLKISFWLMMLSFGGVPPMLGFINKLMLLELMVLNNQFLILLVMIISSLIVMFYYTRSAYMSIMMSSISMKWNFFSMNRSMLMILMLNITFLSLMIFSKSMY</sequence>
<dbReference type="GO" id="GO:0006120">
    <property type="term" value="P:mitochondrial electron transport, NADH to ubiquinone"/>
    <property type="evidence" value="ECO:0007669"/>
    <property type="project" value="InterPro"/>
</dbReference>
<comment type="catalytic activity">
    <reaction evidence="17 18">
        <text>a ubiquinone + NADH + 5 H(+)(in) = a ubiquinol + NAD(+) + 4 H(+)(out)</text>
        <dbReference type="Rhea" id="RHEA:29091"/>
        <dbReference type="Rhea" id="RHEA-COMP:9565"/>
        <dbReference type="Rhea" id="RHEA-COMP:9566"/>
        <dbReference type="ChEBI" id="CHEBI:15378"/>
        <dbReference type="ChEBI" id="CHEBI:16389"/>
        <dbReference type="ChEBI" id="CHEBI:17976"/>
        <dbReference type="ChEBI" id="CHEBI:57540"/>
        <dbReference type="ChEBI" id="CHEBI:57945"/>
        <dbReference type="EC" id="7.1.1.2"/>
    </reaction>
</comment>
<dbReference type="RefSeq" id="YP_010467031.1">
    <property type="nucleotide sequence ID" value="NC_065998.1"/>
</dbReference>
<keyword evidence="9 18" id="KW-0999">Mitochondrion inner membrane</keyword>
<evidence type="ECO:0000256" key="10">
    <source>
        <dbReference type="ARBA" id="ARBA00022967"/>
    </source>
</evidence>
<evidence type="ECO:0000313" key="20">
    <source>
        <dbReference type="EMBL" id="UVF28950.1"/>
    </source>
</evidence>
<feature type="transmembrane region" description="Helical" evidence="18">
    <location>
        <begin position="225"/>
        <end position="247"/>
    </location>
</feature>
<feature type="transmembrane region" description="Helical" evidence="18">
    <location>
        <begin position="259"/>
        <end position="277"/>
    </location>
</feature>
<dbReference type="PANTHER" id="PTHR46552:SF1">
    <property type="entry name" value="NADH-UBIQUINONE OXIDOREDUCTASE CHAIN 2"/>
    <property type="match status" value="1"/>
</dbReference>
<proteinExistence type="inferred from homology"/>
<accession>A0A976U5V6</accession>
<evidence type="ECO:0000256" key="17">
    <source>
        <dbReference type="ARBA" id="ARBA00049551"/>
    </source>
</evidence>
<evidence type="ECO:0000256" key="11">
    <source>
        <dbReference type="ARBA" id="ARBA00022982"/>
    </source>
</evidence>
<evidence type="ECO:0000256" key="13">
    <source>
        <dbReference type="ARBA" id="ARBA00023027"/>
    </source>
</evidence>
<dbReference type="AlphaFoldDB" id="A0A976U5V6"/>
<evidence type="ECO:0000256" key="6">
    <source>
        <dbReference type="ARBA" id="ARBA00022448"/>
    </source>
</evidence>
<feature type="transmembrane region" description="Helical" evidence="18">
    <location>
        <begin position="297"/>
        <end position="318"/>
    </location>
</feature>
<keyword evidence="6" id="KW-0813">Transport</keyword>
<evidence type="ECO:0000256" key="18">
    <source>
        <dbReference type="RuleBase" id="RU003403"/>
    </source>
</evidence>
<keyword evidence="11 18" id="KW-0249">Electron transport</keyword>
<comment type="function">
    <text evidence="18">Core subunit of the mitochondrial membrane respiratory chain NADH dehydrogenase (Complex I) which catalyzes electron transfer from NADH through the respiratory chain, using ubiquinone as an electron acceptor. Essential for the catalytic activity and assembly of complex I.</text>
</comment>
<feature type="transmembrane region" description="Helical" evidence="18">
    <location>
        <begin position="129"/>
        <end position="151"/>
    </location>
</feature>
<evidence type="ECO:0000256" key="16">
    <source>
        <dbReference type="ARBA" id="ARBA00023136"/>
    </source>
</evidence>
<comment type="similarity">
    <text evidence="3 18">Belongs to the complex I subunit 2 family.</text>
</comment>
<dbReference type="InterPro" id="IPR001750">
    <property type="entry name" value="ND/Mrp_TM"/>
</dbReference>
<reference evidence="20" key="2">
    <citation type="submission" date="2022-05" db="EMBL/GenBank/DDBJ databases">
        <authorList>
            <person name="Jiang Y."/>
            <person name="Yang M.-F."/>
            <person name="Hu Y."/>
        </authorList>
    </citation>
    <scope>NUCLEOTIDE SEQUENCE</scope>
</reference>
<evidence type="ECO:0000256" key="3">
    <source>
        <dbReference type="ARBA" id="ARBA00007012"/>
    </source>
</evidence>
<keyword evidence="13 18" id="KW-0520">NAD</keyword>
<dbReference type="InterPro" id="IPR050175">
    <property type="entry name" value="Complex_I_Subunit_2"/>
</dbReference>
<evidence type="ECO:0000256" key="2">
    <source>
        <dbReference type="ARBA" id="ARBA00004448"/>
    </source>
</evidence>
<keyword evidence="16 18" id="KW-0472">Membrane</keyword>
<geneLocation type="mitochondrion" evidence="20"/>
<keyword evidence="10 18" id="KW-1278">Translocase</keyword>